<sequence length="44" mass="4815">SNTFFSNLESILLSSTRTLEPEIIFPSADDLPIVCECGGLEKID</sequence>
<organism evidence="1">
    <name type="scientific">marine metagenome</name>
    <dbReference type="NCBI Taxonomy" id="408172"/>
    <lineage>
        <taxon>unclassified sequences</taxon>
        <taxon>metagenomes</taxon>
        <taxon>ecological metagenomes</taxon>
    </lineage>
</organism>
<proteinExistence type="predicted"/>
<evidence type="ECO:0000313" key="1">
    <source>
        <dbReference type="EMBL" id="SVB20060.1"/>
    </source>
</evidence>
<dbReference type="AlphaFoldDB" id="A0A382C1W3"/>
<name>A0A382C1W3_9ZZZZ</name>
<dbReference type="EMBL" id="UINC01032424">
    <property type="protein sequence ID" value="SVB20060.1"/>
    <property type="molecule type" value="Genomic_DNA"/>
</dbReference>
<accession>A0A382C1W3</accession>
<reference evidence="1" key="1">
    <citation type="submission" date="2018-05" db="EMBL/GenBank/DDBJ databases">
        <authorList>
            <person name="Lanie J.A."/>
            <person name="Ng W.-L."/>
            <person name="Kazmierczak K.M."/>
            <person name="Andrzejewski T.M."/>
            <person name="Davidsen T.M."/>
            <person name="Wayne K.J."/>
            <person name="Tettelin H."/>
            <person name="Glass J.I."/>
            <person name="Rusch D."/>
            <person name="Podicherti R."/>
            <person name="Tsui H.-C.T."/>
            <person name="Winkler M.E."/>
        </authorList>
    </citation>
    <scope>NUCLEOTIDE SEQUENCE</scope>
</reference>
<protein>
    <submittedName>
        <fullName evidence="1">Uncharacterized protein</fullName>
    </submittedName>
</protein>
<feature type="non-terminal residue" evidence="1">
    <location>
        <position position="1"/>
    </location>
</feature>
<gene>
    <name evidence="1" type="ORF">METZ01_LOCUS172914</name>
</gene>